<evidence type="ECO:0000259" key="2">
    <source>
        <dbReference type="Pfam" id="PF23074"/>
    </source>
</evidence>
<sequence>MDLRASATEAEDVAARFTLFRAPLPEHEAEITDLIADLYTISSSLRRLDGLSKDPARTRNWRIVVRDVALLQSSLKYTVEDVFGALGRLNGAAAPTEKYREAWRTMELFCWEESRTSLRMRLARYRAFLGELGDVMQNKTQDFPLLDAHRENLKMLVTTQERQRVTDRFGRMSFGRNANPPSTGSGSGHSTAPSSPVSDRRPRRGSFERTRPSHRSPQSPQSPLSPAFGGFHIPIPPQAPEAPEAPSSPLTGSASATTNTSQSVRSDVIQNHWVKDAFNAFNTATQLAYNDDERIGCFGKPTPGIKEQLNEDGFDRLLRLDFDDGSDMTVYYYLRETDNRTRIIIRTREEHGNEYFCLPLNMLEIIRSGSSLQLCRRRNSGRELHAWASLGFDTIESMVEFFSVFLALRSQDTTKAVPGIRDYELEGEEQIYGGQILDDSRRHALRVYRDKQTKAVRFQSSVLGGDMDKAPVWTAFVTSNIGRRGWLRALDPRTILVRDLQPLVLLPAEAYTLPQLETGQHVLRFKTPEDAETFLDSIEGLVEKKTRGVRYV</sequence>
<evidence type="ECO:0000256" key="1">
    <source>
        <dbReference type="SAM" id="MobiDB-lite"/>
    </source>
</evidence>
<dbReference type="InterPro" id="IPR057082">
    <property type="entry name" value="PH_C"/>
</dbReference>
<dbReference type="EMBL" id="JAPZBU010000009">
    <property type="protein sequence ID" value="KAJ5386001.1"/>
    <property type="molecule type" value="Genomic_DNA"/>
</dbReference>
<feature type="region of interest" description="Disordered" evidence="1">
    <location>
        <begin position="158"/>
        <end position="263"/>
    </location>
</feature>
<dbReference type="Pfam" id="PF23074">
    <property type="entry name" value="PH_FT_N"/>
    <property type="match status" value="1"/>
</dbReference>
<organism evidence="4 5">
    <name type="scientific">Penicillium cosmopolitanum</name>
    <dbReference type="NCBI Taxonomy" id="1131564"/>
    <lineage>
        <taxon>Eukaryota</taxon>
        <taxon>Fungi</taxon>
        <taxon>Dikarya</taxon>
        <taxon>Ascomycota</taxon>
        <taxon>Pezizomycotina</taxon>
        <taxon>Eurotiomycetes</taxon>
        <taxon>Eurotiomycetidae</taxon>
        <taxon>Eurotiales</taxon>
        <taxon>Aspergillaceae</taxon>
        <taxon>Penicillium</taxon>
    </lineage>
</organism>
<feature type="compositionally biased region" description="Polar residues" evidence="1">
    <location>
        <begin position="250"/>
        <end position="263"/>
    </location>
</feature>
<evidence type="ECO:0000259" key="3">
    <source>
        <dbReference type="Pfam" id="PF23076"/>
    </source>
</evidence>
<name>A0A9X0B2T1_9EURO</name>
<feature type="compositionally biased region" description="Low complexity" evidence="1">
    <location>
        <begin position="215"/>
        <end position="226"/>
    </location>
</feature>
<dbReference type="Pfam" id="PF23076">
    <property type="entry name" value="PH_FT_C"/>
    <property type="match status" value="1"/>
</dbReference>
<feature type="compositionally biased region" description="Basic and acidic residues" evidence="1">
    <location>
        <begin position="161"/>
        <end position="170"/>
    </location>
</feature>
<dbReference type="RefSeq" id="XP_056483799.1">
    <property type="nucleotide sequence ID" value="XM_056633179.1"/>
</dbReference>
<keyword evidence="5" id="KW-1185">Reference proteome</keyword>
<evidence type="ECO:0000313" key="5">
    <source>
        <dbReference type="Proteomes" id="UP001147747"/>
    </source>
</evidence>
<dbReference type="OrthoDB" id="5345571at2759"/>
<dbReference type="InterPro" id="IPR057081">
    <property type="entry name" value="PH_N"/>
</dbReference>
<feature type="domain" description="PH" evidence="3">
    <location>
        <begin position="430"/>
        <end position="541"/>
    </location>
</feature>
<accession>A0A9X0B2T1</accession>
<reference evidence="4" key="2">
    <citation type="journal article" date="2023" name="IMA Fungus">
        <title>Comparative genomic study of the Penicillium genus elucidates a diverse pangenome and 15 lateral gene transfer events.</title>
        <authorList>
            <person name="Petersen C."/>
            <person name="Sorensen T."/>
            <person name="Nielsen M.R."/>
            <person name="Sondergaard T.E."/>
            <person name="Sorensen J.L."/>
            <person name="Fitzpatrick D.A."/>
            <person name="Frisvad J.C."/>
            <person name="Nielsen K.L."/>
        </authorList>
    </citation>
    <scope>NUCLEOTIDE SEQUENCE</scope>
    <source>
        <strain evidence="4">IBT 29677</strain>
    </source>
</reference>
<dbReference type="GeneID" id="81372159"/>
<dbReference type="AlphaFoldDB" id="A0A9X0B2T1"/>
<proteinExistence type="predicted"/>
<dbReference type="Proteomes" id="UP001147747">
    <property type="component" value="Unassembled WGS sequence"/>
</dbReference>
<comment type="caution">
    <text evidence="4">The sequence shown here is derived from an EMBL/GenBank/DDBJ whole genome shotgun (WGS) entry which is preliminary data.</text>
</comment>
<gene>
    <name evidence="4" type="ORF">N7509_008542</name>
</gene>
<evidence type="ECO:0000313" key="4">
    <source>
        <dbReference type="EMBL" id="KAJ5386001.1"/>
    </source>
</evidence>
<protein>
    <submittedName>
        <fullName evidence="4">Uncharacterized protein</fullName>
    </submittedName>
</protein>
<reference evidence="4" key="1">
    <citation type="submission" date="2022-12" db="EMBL/GenBank/DDBJ databases">
        <authorList>
            <person name="Petersen C."/>
        </authorList>
    </citation>
    <scope>NUCLEOTIDE SEQUENCE</scope>
    <source>
        <strain evidence="4">IBT 29677</strain>
    </source>
</reference>
<feature type="compositionally biased region" description="Low complexity" evidence="1">
    <location>
        <begin position="180"/>
        <end position="197"/>
    </location>
</feature>
<feature type="domain" description="PH" evidence="2">
    <location>
        <begin position="303"/>
        <end position="428"/>
    </location>
</feature>